<feature type="domain" description="3D" evidence="2">
    <location>
        <begin position="142"/>
        <end position="203"/>
    </location>
</feature>
<dbReference type="GO" id="GO:0009254">
    <property type="term" value="P:peptidoglycan turnover"/>
    <property type="evidence" value="ECO:0007669"/>
    <property type="project" value="InterPro"/>
</dbReference>
<name>A0A1I3R1Q7_HALDA</name>
<dbReference type="CDD" id="cd22786">
    <property type="entry name" value="DPBB_YuiC-like"/>
    <property type="match status" value="1"/>
</dbReference>
<dbReference type="EMBL" id="FOSB01000002">
    <property type="protein sequence ID" value="SFJ40278.1"/>
    <property type="molecule type" value="Genomic_DNA"/>
</dbReference>
<dbReference type="InterPro" id="IPR010611">
    <property type="entry name" value="3D_dom"/>
</dbReference>
<dbReference type="GO" id="GO:0004553">
    <property type="term" value="F:hydrolase activity, hydrolyzing O-glycosyl compounds"/>
    <property type="evidence" value="ECO:0007669"/>
    <property type="project" value="InterPro"/>
</dbReference>
<dbReference type="PANTHER" id="PTHR39160:SF4">
    <property type="entry name" value="RESUSCITATION-PROMOTING FACTOR RPFB"/>
    <property type="match status" value="1"/>
</dbReference>
<dbReference type="SUPFAM" id="SSF50685">
    <property type="entry name" value="Barwin-like endoglucanases"/>
    <property type="match status" value="1"/>
</dbReference>
<dbReference type="AlphaFoldDB" id="A0A1I3R1Q7"/>
<keyword evidence="4" id="KW-1185">Reference proteome</keyword>
<keyword evidence="1" id="KW-0732">Signal</keyword>
<accession>A0A1I3R1Q7</accession>
<dbReference type="InterPro" id="IPR036908">
    <property type="entry name" value="RlpA-like_sf"/>
</dbReference>
<dbReference type="STRING" id="240302.BN982_03670"/>
<sequence>MITPRGDFMKKRTKYTFFSLLFLLALYSTVTNVTNLSIEDFDEWIATKFQGETLDGESLRDKGQDLDEKSLNVKKAQQTYVSSAVVEAVKTLEESLDLSQYPTHEVVATGYTAGVESTGKTPEHPGCGVTFSGVNVKRDLYSTIAADLDLFPLGTVLFIPGYGYGVVADIGGAIEGNKVDLYFPTVSDVYEQWGKQTLEVYVIEEGSGQLSEGDLEKLNQNESLQVFRSQMKQ</sequence>
<organism evidence="3 4">
    <name type="scientific">Halobacillus dabanensis</name>
    <dbReference type="NCBI Taxonomy" id="240302"/>
    <lineage>
        <taxon>Bacteria</taxon>
        <taxon>Bacillati</taxon>
        <taxon>Bacillota</taxon>
        <taxon>Bacilli</taxon>
        <taxon>Bacillales</taxon>
        <taxon>Bacillaceae</taxon>
        <taxon>Halobacillus</taxon>
    </lineage>
</organism>
<evidence type="ECO:0000313" key="4">
    <source>
        <dbReference type="Proteomes" id="UP000183557"/>
    </source>
</evidence>
<evidence type="ECO:0000313" key="3">
    <source>
        <dbReference type="EMBL" id="SFJ40278.1"/>
    </source>
</evidence>
<gene>
    <name evidence="3" type="ORF">SAMN04487936_10248</name>
</gene>
<protein>
    <submittedName>
        <fullName evidence="3">3D (Asp-Asp-Asp) domain-containing protein</fullName>
    </submittedName>
</protein>
<evidence type="ECO:0000259" key="2">
    <source>
        <dbReference type="Pfam" id="PF06725"/>
    </source>
</evidence>
<reference evidence="4" key="1">
    <citation type="submission" date="2016-10" db="EMBL/GenBank/DDBJ databases">
        <authorList>
            <person name="Varghese N."/>
            <person name="Submissions S."/>
        </authorList>
    </citation>
    <scope>NUCLEOTIDE SEQUENCE [LARGE SCALE GENOMIC DNA]</scope>
    <source>
        <strain evidence="4">CGMCC 1.3704</strain>
    </source>
</reference>
<dbReference type="Gene3D" id="2.40.40.10">
    <property type="entry name" value="RlpA-like domain"/>
    <property type="match status" value="1"/>
</dbReference>
<dbReference type="Pfam" id="PF06725">
    <property type="entry name" value="3D"/>
    <property type="match status" value="1"/>
</dbReference>
<dbReference type="GO" id="GO:0019867">
    <property type="term" value="C:outer membrane"/>
    <property type="evidence" value="ECO:0007669"/>
    <property type="project" value="InterPro"/>
</dbReference>
<dbReference type="Proteomes" id="UP000183557">
    <property type="component" value="Unassembled WGS sequence"/>
</dbReference>
<proteinExistence type="predicted"/>
<evidence type="ECO:0000256" key="1">
    <source>
        <dbReference type="ARBA" id="ARBA00022729"/>
    </source>
</evidence>
<dbReference type="InterPro" id="IPR051933">
    <property type="entry name" value="Resuscitation_pf_RpfB"/>
</dbReference>
<dbReference type="PANTHER" id="PTHR39160">
    <property type="entry name" value="CELL WALL-BINDING PROTEIN YOCH"/>
    <property type="match status" value="1"/>
</dbReference>